<comment type="caution">
    <text evidence="3">The sequence shown here is derived from an EMBL/GenBank/DDBJ whole genome shotgun (WGS) entry which is preliminary data.</text>
</comment>
<protein>
    <recommendedName>
        <fullName evidence="2">DUF7305 domain-containing protein</fullName>
    </recommendedName>
</protein>
<dbReference type="Pfam" id="PF23981">
    <property type="entry name" value="DUF7305"/>
    <property type="match status" value="1"/>
</dbReference>
<keyword evidence="1" id="KW-1133">Transmembrane helix</keyword>
<evidence type="ECO:0000313" key="4">
    <source>
        <dbReference type="Proteomes" id="UP000316253"/>
    </source>
</evidence>
<gene>
    <name evidence="3" type="ORF">CEO22_660</name>
</gene>
<evidence type="ECO:0000313" key="3">
    <source>
        <dbReference type="EMBL" id="TSC64909.1"/>
    </source>
</evidence>
<dbReference type="AlphaFoldDB" id="A0A554J975"/>
<dbReference type="Proteomes" id="UP000316253">
    <property type="component" value="Unassembled WGS sequence"/>
</dbReference>
<dbReference type="InterPro" id="IPR055729">
    <property type="entry name" value="DUF7305"/>
</dbReference>
<feature type="transmembrane region" description="Helical" evidence="1">
    <location>
        <begin position="12"/>
        <end position="35"/>
    </location>
</feature>
<organism evidence="3 4">
    <name type="scientific">Candidatus Berkelbacteria bacterium Gr01-1014_85</name>
    <dbReference type="NCBI Taxonomy" id="2017150"/>
    <lineage>
        <taxon>Bacteria</taxon>
        <taxon>Candidatus Berkelbacteria</taxon>
    </lineage>
</organism>
<name>A0A554J975_9BACT</name>
<keyword evidence="1" id="KW-0472">Membrane</keyword>
<accession>A0A554J975</accession>
<keyword evidence="1" id="KW-0812">Transmembrane</keyword>
<proteinExistence type="predicted"/>
<feature type="domain" description="DUF7305" evidence="2">
    <location>
        <begin position="211"/>
        <end position="359"/>
    </location>
</feature>
<evidence type="ECO:0000256" key="1">
    <source>
        <dbReference type="SAM" id="Phobius"/>
    </source>
</evidence>
<reference evidence="3 4" key="1">
    <citation type="submission" date="2017-08" db="EMBL/GenBank/DDBJ databases">
        <title>Mechanisms for carbon and nitrogen cycling indicate functional differentiation within the Candidate Phyla Radiation.</title>
        <authorList>
            <person name="Danczak R.E."/>
            <person name="Johnston M.D."/>
            <person name="Kenah C."/>
            <person name="Slattery M."/>
            <person name="Wrighton K.C."/>
            <person name="Wilkins M.J."/>
        </authorList>
    </citation>
    <scope>NUCLEOTIDE SEQUENCE [LARGE SCALE GENOMIC DNA]</scope>
    <source>
        <strain evidence="3">Gr01-1014_85</strain>
    </source>
</reference>
<dbReference type="EMBL" id="VMFD01000077">
    <property type="protein sequence ID" value="TSC64909.1"/>
    <property type="molecule type" value="Genomic_DNA"/>
</dbReference>
<evidence type="ECO:0000259" key="2">
    <source>
        <dbReference type="Pfam" id="PF23981"/>
    </source>
</evidence>
<sequence length="382" mass="39978">MFFPKHQLKRSGIIFITFLGLTSVVLVLAVTNLSLLNHATSQIEQEVSRTQARWSAQAGLEIGLEKLRQNASYTGETLSLGGSQVEISLVANQQGLKELHANALNQARREHLVIGTSGSQGNVALPFLYALQAGTSGIILGTNSIIIGDTYSNQNVSSGNNSLAFGNVSAVGTVTKLLVFGQKQTGVAALALPTFDQPFWLAAAQAGTVVNGDLTPADNAEIGPHYIQGNLNILNNSDLTINGPVYVTGDITIGNSVTLHIAEALNKMSTMLISDHKIVIGNSLSVDKTSQGGGLLMVAQSSDNDAINNGNGSSIITVPLYAPNGGVIFGTGTWSVATVAKRVEAGNNSRFIYDSSFANATYYTGGGGETSGLVGTLRRQLE</sequence>